<dbReference type="InterPro" id="IPR010569">
    <property type="entry name" value="Myotubularin-like_Pase_dom"/>
</dbReference>
<dbReference type="Pfam" id="PF06602">
    <property type="entry name" value="Myotub-related"/>
    <property type="match status" value="1"/>
</dbReference>
<comment type="similarity">
    <text evidence="1">Belongs to the protein-tyrosine phosphatase family. Non-receptor class myotubularin subfamily.</text>
</comment>
<dbReference type="InterPro" id="IPR029021">
    <property type="entry name" value="Prot-tyrosine_phosphatase-like"/>
</dbReference>
<reference evidence="3 4" key="1">
    <citation type="submission" date="2018-11" db="EMBL/GenBank/DDBJ databases">
        <authorList>
            <consortium name="Pathogen Informatics"/>
        </authorList>
    </citation>
    <scope>NUCLEOTIDE SEQUENCE [LARGE SCALE GENOMIC DNA]</scope>
    <source>
        <strain evidence="3 4">Zambia</strain>
    </source>
</reference>
<keyword evidence="4" id="KW-1185">Reference proteome</keyword>
<dbReference type="PANTHER" id="PTHR47027:SF25">
    <property type="entry name" value="REVERSE TRANSCRIPTASE DOMAIN-CONTAINING PROTEIN"/>
    <property type="match status" value="1"/>
</dbReference>
<accession>A0A183N6U4</accession>
<sequence>MMKTSTSRGKHWIQWTAGDLDFAGDLAFLSHTQQQIQKKPTSVAAVGLNIQKGKCKILQDNTTCNSRITFDREDLEDVKTFTYLGSIIDEHDGSDADVKVRIGNSRTAYLRLKNTWKLKQLSTNTKVRIFNTNVKTVLLYGAETWRTTKAIIQKIHVFINSCLRKILRIHWPDTISNNPLWERTNQISAEEEALEVDETHIEESTQMRHKASPHLKSSKPNEKRKTKEHIALRNGDEYEKNEQQLDRTREWVGECWSAVYASLGVTGALIEKDWIQFGYKFTERCGLVSGADPREISPIFTQFLDCLRHLLEICPTKFEYNIKLLKVQQRTYSLWGYLNRYRGRWINPFYEHNSVWTDFSIDGGGRGNYKYNISSHFETDELITVGIELINDGKGNSRYAADILPVYILCAPLFR</sequence>
<feature type="compositionally biased region" description="Basic residues" evidence="2">
    <location>
        <begin position="207"/>
        <end position="218"/>
    </location>
</feature>
<feature type="compositionally biased region" description="Basic and acidic residues" evidence="2">
    <location>
        <begin position="219"/>
        <end position="233"/>
    </location>
</feature>
<evidence type="ECO:0000256" key="2">
    <source>
        <dbReference type="SAM" id="MobiDB-lite"/>
    </source>
</evidence>
<dbReference type="AlphaFoldDB" id="A0A183N6U4"/>
<name>A0A183N6U4_9TREM</name>
<dbReference type="STRING" id="48269.A0A183N6U4"/>
<evidence type="ECO:0000256" key="1">
    <source>
        <dbReference type="ARBA" id="ARBA00007471"/>
    </source>
</evidence>
<feature type="region of interest" description="Disordered" evidence="2">
    <location>
        <begin position="201"/>
        <end position="233"/>
    </location>
</feature>
<dbReference type="Pfam" id="PF20049">
    <property type="entry name" value="DUF6451"/>
    <property type="match status" value="1"/>
</dbReference>
<organism evidence="3 4">
    <name type="scientific">Schistosoma margrebowiei</name>
    <dbReference type="NCBI Taxonomy" id="48269"/>
    <lineage>
        <taxon>Eukaryota</taxon>
        <taxon>Metazoa</taxon>
        <taxon>Spiralia</taxon>
        <taxon>Lophotrochozoa</taxon>
        <taxon>Platyhelminthes</taxon>
        <taxon>Trematoda</taxon>
        <taxon>Digenea</taxon>
        <taxon>Strigeidida</taxon>
        <taxon>Schistosomatoidea</taxon>
        <taxon>Schistosomatidae</taxon>
        <taxon>Schistosoma</taxon>
    </lineage>
</organism>
<dbReference type="EMBL" id="UZAI01020096">
    <property type="protein sequence ID" value="VDP49603.1"/>
    <property type="molecule type" value="Genomic_DNA"/>
</dbReference>
<dbReference type="InterPro" id="IPR045609">
    <property type="entry name" value="DUF6451"/>
</dbReference>
<dbReference type="Proteomes" id="UP000277204">
    <property type="component" value="Unassembled WGS sequence"/>
</dbReference>
<dbReference type="SUPFAM" id="SSF52799">
    <property type="entry name" value="(Phosphotyrosine protein) phosphatases II"/>
    <property type="match status" value="1"/>
</dbReference>
<proteinExistence type="inferred from homology"/>
<evidence type="ECO:0000313" key="3">
    <source>
        <dbReference type="EMBL" id="VDP49603.1"/>
    </source>
</evidence>
<evidence type="ECO:0000313" key="4">
    <source>
        <dbReference type="Proteomes" id="UP000277204"/>
    </source>
</evidence>
<dbReference type="PROSITE" id="PS51339">
    <property type="entry name" value="PPASE_MYOTUBULARIN"/>
    <property type="match status" value="1"/>
</dbReference>
<dbReference type="PANTHER" id="PTHR47027">
    <property type="entry name" value="REVERSE TRANSCRIPTASE DOMAIN-CONTAINING PROTEIN"/>
    <property type="match status" value="1"/>
</dbReference>
<protein>
    <submittedName>
        <fullName evidence="3">Uncharacterized protein</fullName>
    </submittedName>
</protein>
<gene>
    <name evidence="3" type="ORF">SMRZ_LOCUS24019</name>
</gene>